<comment type="caution">
    <text evidence="5">The sequence shown here is derived from an EMBL/GenBank/DDBJ whole genome shotgun (WGS) entry which is preliminary data.</text>
</comment>
<keyword evidence="3" id="KW-0472">Membrane</keyword>
<sequence length="188" mass="21052">MRARRMACPHPIFTRAPRGRIYAFLAWLGREALALLLSPLRYWPATLIIVPVLVWTAMHYRFNLSPSLPWTVARVEYGRTPARGEYMLYTYRGPIEGLPSHTFFKRVAGIPGDTILVDGRRVWVAGRLVGEAAEHTHKGVRLTTIRPGTIPDGFLFAQGDHPASFDSRYAESGLVPFDAVIGVAHPVF</sequence>
<dbReference type="SUPFAM" id="SSF51306">
    <property type="entry name" value="LexA/Signal peptidase"/>
    <property type="match status" value="1"/>
</dbReference>
<evidence type="ECO:0000256" key="1">
    <source>
        <dbReference type="ARBA" id="ARBA00000677"/>
    </source>
</evidence>
<dbReference type="Pfam" id="PF10502">
    <property type="entry name" value="Peptidase_S26"/>
    <property type="match status" value="1"/>
</dbReference>
<dbReference type="EC" id="3.4.21.89" evidence="2"/>
<comment type="catalytic activity">
    <reaction evidence="1">
        <text>Cleavage of hydrophobic, N-terminal signal or leader sequences from secreted and periplasmic proteins.</text>
        <dbReference type="EC" id="3.4.21.89"/>
    </reaction>
</comment>
<dbReference type="EMBL" id="SJZB01000003">
    <property type="protein sequence ID" value="TCJ20169.1"/>
    <property type="molecule type" value="Genomic_DNA"/>
</dbReference>
<feature type="transmembrane region" description="Helical" evidence="3">
    <location>
        <begin position="21"/>
        <end position="37"/>
    </location>
</feature>
<dbReference type="GO" id="GO:0016020">
    <property type="term" value="C:membrane"/>
    <property type="evidence" value="ECO:0007669"/>
    <property type="project" value="InterPro"/>
</dbReference>
<dbReference type="PROSITE" id="PS00760">
    <property type="entry name" value="SPASE_I_2"/>
    <property type="match status" value="1"/>
</dbReference>
<dbReference type="AlphaFoldDB" id="A0A4R1BQY1"/>
<reference evidence="5 6" key="1">
    <citation type="submission" date="2019-03" db="EMBL/GenBank/DDBJ databases">
        <title>Genome sequence of Thiobacillaceae bacterium LSR1, a sulfur-oxidizing bacterium isolated from freshwater sediment.</title>
        <authorList>
            <person name="Li S."/>
        </authorList>
    </citation>
    <scope>NUCLEOTIDE SEQUENCE [LARGE SCALE GENOMIC DNA]</scope>
    <source>
        <strain evidence="5 6">LSR1</strain>
    </source>
</reference>
<evidence type="ECO:0000313" key="6">
    <source>
        <dbReference type="Proteomes" id="UP000295443"/>
    </source>
</evidence>
<keyword evidence="6" id="KW-1185">Reference proteome</keyword>
<dbReference type="GO" id="GO:0009003">
    <property type="term" value="F:signal peptidase activity"/>
    <property type="evidence" value="ECO:0007669"/>
    <property type="project" value="UniProtKB-EC"/>
</dbReference>
<accession>A0A4R1BQY1</accession>
<organism evidence="5 6">
    <name type="scientific">Parasulfuritortus cantonensis</name>
    <dbReference type="NCBI Taxonomy" id="2528202"/>
    <lineage>
        <taxon>Bacteria</taxon>
        <taxon>Pseudomonadati</taxon>
        <taxon>Pseudomonadota</taxon>
        <taxon>Betaproteobacteria</taxon>
        <taxon>Nitrosomonadales</taxon>
        <taxon>Thiobacillaceae</taxon>
        <taxon>Parasulfuritortus</taxon>
    </lineage>
</organism>
<dbReference type="InterPro" id="IPR036286">
    <property type="entry name" value="LexA/Signal_pep-like_sf"/>
</dbReference>
<dbReference type="InterPro" id="IPR019533">
    <property type="entry name" value="Peptidase_S26"/>
</dbReference>
<evidence type="ECO:0000256" key="2">
    <source>
        <dbReference type="ARBA" id="ARBA00013208"/>
    </source>
</evidence>
<name>A0A4R1BQY1_9PROT</name>
<dbReference type="InterPro" id="IPR019757">
    <property type="entry name" value="Pept_S26A_signal_pept_1_Lys-AS"/>
</dbReference>
<protein>
    <recommendedName>
        <fullName evidence="2">signal peptidase I</fullName>
        <ecNumber evidence="2">3.4.21.89</ecNumber>
    </recommendedName>
</protein>
<keyword evidence="3" id="KW-1133">Transmembrane helix</keyword>
<keyword evidence="3" id="KW-0812">Transmembrane</keyword>
<evidence type="ECO:0000313" key="5">
    <source>
        <dbReference type="EMBL" id="TCJ20169.1"/>
    </source>
</evidence>
<evidence type="ECO:0000256" key="3">
    <source>
        <dbReference type="SAM" id="Phobius"/>
    </source>
</evidence>
<dbReference type="OrthoDB" id="5564030at2"/>
<gene>
    <name evidence="5" type="ORF">EZJ19_00935</name>
</gene>
<evidence type="ECO:0000259" key="4">
    <source>
        <dbReference type="Pfam" id="PF10502"/>
    </source>
</evidence>
<dbReference type="GO" id="GO:0006465">
    <property type="term" value="P:signal peptide processing"/>
    <property type="evidence" value="ECO:0007669"/>
    <property type="project" value="InterPro"/>
</dbReference>
<proteinExistence type="predicted"/>
<dbReference type="GO" id="GO:0004252">
    <property type="term" value="F:serine-type endopeptidase activity"/>
    <property type="evidence" value="ECO:0007669"/>
    <property type="project" value="InterPro"/>
</dbReference>
<feature type="domain" description="Peptidase S26" evidence="4">
    <location>
        <begin position="77"/>
        <end position="185"/>
    </location>
</feature>
<dbReference type="Gene3D" id="2.10.109.10">
    <property type="entry name" value="Umud Fragment, subunit A"/>
    <property type="match status" value="1"/>
</dbReference>
<dbReference type="Proteomes" id="UP000295443">
    <property type="component" value="Unassembled WGS sequence"/>
</dbReference>